<evidence type="ECO:0000313" key="2">
    <source>
        <dbReference type="Proteomes" id="UP000322887"/>
    </source>
</evidence>
<keyword evidence="2" id="KW-1185">Reference proteome</keyword>
<sequence length="513" mass="59400">MSQQAEYHDQEREQESRPIVFYRNGHHISMETQLDECFQELFKNRKITRDVGINGFIENLSQGTSTLTPPDGIQNPNAGLIAPLRLIANYLGRLLVERTQSPRISSLHDPRYIPQLLYPPLAWFVAENHRGQIKVSSEFDESVLIAELCVAYPYSRIIILGRYSSDLQITFNNVRKLLPPEIIHSGNLLLVENQHSFVIHDDAPMPRIILSKFLDIADYDFPKSDIVILLDGYDCVLDHAQCALSQIDARFRLFGIFRHRKKQPLSPYELKTVNSVFGFQVIDLMPNSRIRRKIDLALIPLGPTGNRGRSSRRRIESPLCYTTMDLRNDRIRDLSIALSAGATVSGSPYRDITRWQDNHPRERYSVSILVQHLEHAIQLARRLPEWPIYLEINNYNLRGLPRSIRRRISTPPGFHEGRKQIVLVDFARKFSGYCSDIIVWAGGGTDINQIPNSWQYQKISNPDKPLLIIDFLDNFSRQTAGWSRMRRQAFRKKDIYRVREIPVVERIINYFKA</sequence>
<dbReference type="Proteomes" id="UP000322887">
    <property type="component" value="Chromosome"/>
</dbReference>
<name>A0ABX5YNJ7_9PLAN</name>
<dbReference type="EMBL" id="CP042910">
    <property type="protein sequence ID" value="QEG17336.1"/>
    <property type="molecule type" value="Genomic_DNA"/>
</dbReference>
<evidence type="ECO:0000313" key="1">
    <source>
        <dbReference type="EMBL" id="QEG17336.1"/>
    </source>
</evidence>
<accession>A0ABX5YNJ7</accession>
<reference evidence="1 2" key="1">
    <citation type="submission" date="2019-08" db="EMBL/GenBank/DDBJ databases">
        <title>Deep-cultivation of Planctomycetes and their phenomic and genomic characterization uncovers novel biology.</title>
        <authorList>
            <person name="Wiegand S."/>
            <person name="Jogler M."/>
            <person name="Boedeker C."/>
            <person name="Pinto D."/>
            <person name="Vollmers J."/>
            <person name="Rivas-Marin E."/>
            <person name="Kohn T."/>
            <person name="Peeters S.H."/>
            <person name="Heuer A."/>
            <person name="Rast P."/>
            <person name="Oberbeckmann S."/>
            <person name="Bunk B."/>
            <person name="Jeske O."/>
            <person name="Meyerdierks A."/>
            <person name="Storesund J.E."/>
            <person name="Kallscheuer N."/>
            <person name="Luecker S."/>
            <person name="Lage O.M."/>
            <person name="Pohl T."/>
            <person name="Merkel B.J."/>
            <person name="Hornburger P."/>
            <person name="Mueller R.-W."/>
            <person name="Bruemmer F."/>
            <person name="Labrenz M."/>
            <person name="Spormann A.M."/>
            <person name="Op den Camp H."/>
            <person name="Overmann J."/>
            <person name="Amann R."/>
            <person name="Jetten M.S.M."/>
            <person name="Mascher T."/>
            <person name="Medema M.H."/>
            <person name="Devos D.P."/>
            <person name="Kaster A.-K."/>
            <person name="Ovreas L."/>
            <person name="Rohde M."/>
            <person name="Galperin M.Y."/>
            <person name="Jogler C."/>
        </authorList>
    </citation>
    <scope>NUCLEOTIDE SEQUENCE [LARGE SCALE GENOMIC DNA]</scope>
    <source>
        <strain evidence="1 2">DSM 8797</strain>
    </source>
</reference>
<protein>
    <submittedName>
        <fullName evidence="1">Uncharacterized protein</fullName>
    </submittedName>
</protein>
<proteinExistence type="predicted"/>
<dbReference type="GeneID" id="98647742"/>
<dbReference type="RefSeq" id="WP_002643587.1">
    <property type="nucleotide sequence ID" value="NZ_CP042910.1"/>
</dbReference>
<gene>
    <name evidence="1" type="ORF">GmarT_32160</name>
</gene>
<organism evidence="1 2">
    <name type="scientific">Gimesia maris</name>
    <dbReference type="NCBI Taxonomy" id="122"/>
    <lineage>
        <taxon>Bacteria</taxon>
        <taxon>Pseudomonadati</taxon>
        <taxon>Planctomycetota</taxon>
        <taxon>Planctomycetia</taxon>
        <taxon>Planctomycetales</taxon>
        <taxon>Planctomycetaceae</taxon>
        <taxon>Gimesia</taxon>
    </lineage>
</organism>